<dbReference type="RefSeq" id="WP_108021401.1">
    <property type="nucleotide sequence ID" value="NZ_QBKR01000001.1"/>
</dbReference>
<organism evidence="3 4">
    <name type="scientific">Melghirimyces profundicolus</name>
    <dbReference type="NCBI Taxonomy" id="1242148"/>
    <lineage>
        <taxon>Bacteria</taxon>
        <taxon>Bacillati</taxon>
        <taxon>Bacillota</taxon>
        <taxon>Bacilli</taxon>
        <taxon>Bacillales</taxon>
        <taxon>Thermoactinomycetaceae</taxon>
        <taxon>Melghirimyces</taxon>
    </lineage>
</organism>
<comment type="caution">
    <text evidence="3">The sequence shown here is derived from an EMBL/GenBank/DDBJ whole genome shotgun (WGS) entry which is preliminary data.</text>
</comment>
<dbReference type="PANTHER" id="PTHR10937">
    <property type="entry name" value="GLUCOSAMINE--FRUCTOSE-6-PHOSPHATE AMINOTRANSFERASE, ISOMERIZING"/>
    <property type="match status" value="1"/>
</dbReference>
<dbReference type="CDD" id="cd05008">
    <property type="entry name" value="SIS_GlmS_GlmD_1"/>
    <property type="match status" value="1"/>
</dbReference>
<dbReference type="InterPro" id="IPR035466">
    <property type="entry name" value="GlmS/AgaS_SIS"/>
</dbReference>
<dbReference type="InterPro" id="IPR001347">
    <property type="entry name" value="SIS_dom"/>
</dbReference>
<accession>A0A2T6C9D2</accession>
<dbReference type="GO" id="GO:0097367">
    <property type="term" value="F:carbohydrate derivative binding"/>
    <property type="evidence" value="ECO:0007669"/>
    <property type="project" value="InterPro"/>
</dbReference>
<feature type="domain" description="SIS" evidence="2">
    <location>
        <begin position="31"/>
        <end position="176"/>
    </location>
</feature>
<dbReference type="CDD" id="cd05009">
    <property type="entry name" value="SIS_GlmS_GlmD_2"/>
    <property type="match status" value="1"/>
</dbReference>
<sequence>MQPYATYEEIRRQPETWRTSLDFMSETKDPILRFIRENQPKSVLFTGCGTSYYLSLTAARFFQVQTGIPAHAVPASEVMLQPSSVIRPHPAPLLIASSRSGETTEVVRAVEEVRRRKLARCLAVTCEPSSRLTEVADFSIPLPHTREKSVVMTGSFTNMLLALQLFAAFLSENQNVLEDMQKLPRLGQKQLLTAEEQARQTALDESRNHLIYLGLGEYYGLACEAMLKMKEMTQLFCEAYNPLEFRHGPISVLNEDCRVFLLSGRTSREYDADLIPDLRKQGSDVKVVGEPTDSLDPGQRVDLPPGLEDGCRSILYLPFFQFLAYYQTLQLKLNPDQPRNLGQVVRLGKKGE</sequence>
<evidence type="ECO:0000256" key="1">
    <source>
        <dbReference type="ARBA" id="ARBA00022737"/>
    </source>
</evidence>
<dbReference type="PANTHER" id="PTHR10937:SF4">
    <property type="entry name" value="GLUCOSAMINE-6-PHOSPHATE DEAMINASE"/>
    <property type="match status" value="1"/>
</dbReference>
<dbReference type="GO" id="GO:1901135">
    <property type="term" value="P:carbohydrate derivative metabolic process"/>
    <property type="evidence" value="ECO:0007669"/>
    <property type="project" value="InterPro"/>
</dbReference>
<keyword evidence="3" id="KW-0032">Aminotransferase</keyword>
<dbReference type="InterPro" id="IPR046348">
    <property type="entry name" value="SIS_dom_sf"/>
</dbReference>
<keyword evidence="3" id="KW-0808">Transferase</keyword>
<gene>
    <name evidence="3" type="ORF">C8P63_101131</name>
</gene>
<reference evidence="3 4" key="1">
    <citation type="submission" date="2018-04" db="EMBL/GenBank/DDBJ databases">
        <title>Genomic Encyclopedia of Archaeal and Bacterial Type Strains, Phase II (KMG-II): from individual species to whole genera.</title>
        <authorList>
            <person name="Goeker M."/>
        </authorList>
    </citation>
    <scope>NUCLEOTIDE SEQUENCE [LARGE SCALE GENOMIC DNA]</scope>
    <source>
        <strain evidence="3 4">DSM 45787</strain>
    </source>
</reference>
<dbReference type="OrthoDB" id="9779207at2"/>
<proteinExistence type="predicted"/>
<dbReference type="Proteomes" id="UP000244240">
    <property type="component" value="Unassembled WGS sequence"/>
</dbReference>
<name>A0A2T6C9D2_9BACL</name>
<evidence type="ECO:0000313" key="3">
    <source>
        <dbReference type="EMBL" id="PTX64911.1"/>
    </source>
</evidence>
<keyword evidence="4" id="KW-1185">Reference proteome</keyword>
<dbReference type="Pfam" id="PF01380">
    <property type="entry name" value="SIS"/>
    <property type="match status" value="2"/>
</dbReference>
<dbReference type="PROSITE" id="PS51464">
    <property type="entry name" value="SIS"/>
    <property type="match status" value="2"/>
</dbReference>
<dbReference type="Gene3D" id="3.40.50.10490">
    <property type="entry name" value="Glucose-6-phosphate isomerase like protein, domain 1"/>
    <property type="match status" value="2"/>
</dbReference>
<dbReference type="EMBL" id="QBKR01000001">
    <property type="protein sequence ID" value="PTX64911.1"/>
    <property type="molecule type" value="Genomic_DNA"/>
</dbReference>
<dbReference type="GO" id="GO:0008483">
    <property type="term" value="F:transaminase activity"/>
    <property type="evidence" value="ECO:0007669"/>
    <property type="project" value="UniProtKB-KW"/>
</dbReference>
<dbReference type="InterPro" id="IPR035490">
    <property type="entry name" value="GlmS/FrlB_SIS"/>
</dbReference>
<dbReference type="AlphaFoldDB" id="A0A2T6C9D2"/>
<keyword evidence="1" id="KW-0677">Repeat</keyword>
<dbReference type="SUPFAM" id="SSF53697">
    <property type="entry name" value="SIS domain"/>
    <property type="match status" value="1"/>
</dbReference>
<evidence type="ECO:0000313" key="4">
    <source>
        <dbReference type="Proteomes" id="UP000244240"/>
    </source>
</evidence>
<feature type="domain" description="SIS" evidence="2">
    <location>
        <begin position="199"/>
        <end position="338"/>
    </location>
</feature>
<protein>
    <submittedName>
        <fullName evidence="3">Glucosamine--fructose-6-phosphate aminotransferase (Isomerizing)</fullName>
    </submittedName>
</protein>
<evidence type="ECO:0000259" key="2">
    <source>
        <dbReference type="PROSITE" id="PS51464"/>
    </source>
</evidence>